<evidence type="ECO:0000313" key="1">
    <source>
        <dbReference type="EMBL" id="KKN32926.1"/>
    </source>
</evidence>
<accession>A0A0F9S7E8</accession>
<name>A0A0F9S7E8_9ZZZZ</name>
<dbReference type="EMBL" id="LAZR01002218">
    <property type="protein sequence ID" value="KKN32926.1"/>
    <property type="molecule type" value="Genomic_DNA"/>
</dbReference>
<dbReference type="AlphaFoldDB" id="A0A0F9S7E8"/>
<comment type="caution">
    <text evidence="1">The sequence shown here is derived from an EMBL/GenBank/DDBJ whole genome shotgun (WGS) entry which is preliminary data.</text>
</comment>
<dbReference type="Pfam" id="PF02127">
    <property type="entry name" value="Peptidase_M18"/>
    <property type="match status" value="1"/>
</dbReference>
<dbReference type="GO" id="GO:0006508">
    <property type="term" value="P:proteolysis"/>
    <property type="evidence" value="ECO:0007669"/>
    <property type="project" value="InterPro"/>
</dbReference>
<dbReference type="InterPro" id="IPR001948">
    <property type="entry name" value="Peptidase_M18"/>
</dbReference>
<organism evidence="1">
    <name type="scientific">marine sediment metagenome</name>
    <dbReference type="NCBI Taxonomy" id="412755"/>
    <lineage>
        <taxon>unclassified sequences</taxon>
        <taxon>metagenomes</taxon>
        <taxon>ecological metagenomes</taxon>
    </lineage>
</organism>
<dbReference type="SUPFAM" id="SSF53187">
    <property type="entry name" value="Zn-dependent exopeptidases"/>
    <property type="match status" value="1"/>
</dbReference>
<reference evidence="1" key="1">
    <citation type="journal article" date="2015" name="Nature">
        <title>Complex archaea that bridge the gap between prokaryotes and eukaryotes.</title>
        <authorList>
            <person name="Spang A."/>
            <person name="Saw J.H."/>
            <person name="Jorgensen S.L."/>
            <person name="Zaremba-Niedzwiedzka K."/>
            <person name="Martijn J."/>
            <person name="Lind A.E."/>
            <person name="van Eijk R."/>
            <person name="Schleper C."/>
            <person name="Guy L."/>
            <person name="Ettema T.J."/>
        </authorList>
    </citation>
    <scope>NUCLEOTIDE SEQUENCE</scope>
</reference>
<dbReference type="GO" id="GO:0004177">
    <property type="term" value="F:aminopeptidase activity"/>
    <property type="evidence" value="ECO:0007669"/>
    <property type="project" value="InterPro"/>
</dbReference>
<protein>
    <recommendedName>
        <fullName evidence="2">M18 family aminopeptidase</fullName>
    </recommendedName>
</protein>
<dbReference type="GO" id="GO:0008270">
    <property type="term" value="F:zinc ion binding"/>
    <property type="evidence" value="ECO:0007669"/>
    <property type="project" value="InterPro"/>
</dbReference>
<feature type="non-terminal residue" evidence="1">
    <location>
        <position position="1"/>
    </location>
</feature>
<gene>
    <name evidence="1" type="ORF">LCGC14_0808770</name>
</gene>
<proteinExistence type="predicted"/>
<sequence>ALGVKTLDIGVPTFGMHSIRELAGSQDAYLLSKALTQFFR</sequence>
<evidence type="ECO:0008006" key="2">
    <source>
        <dbReference type="Google" id="ProtNLM"/>
    </source>
</evidence>
<dbReference type="Gene3D" id="3.40.630.10">
    <property type="entry name" value="Zn peptidases"/>
    <property type="match status" value="1"/>
</dbReference>